<proteinExistence type="predicted"/>
<dbReference type="AlphaFoldDB" id="A0A1G6P0K3"/>
<feature type="domain" description="Fibronectin type-III" evidence="4">
    <location>
        <begin position="53"/>
        <end position="146"/>
    </location>
</feature>
<dbReference type="InterPro" id="IPR036116">
    <property type="entry name" value="FN3_sf"/>
</dbReference>
<keyword evidence="1" id="KW-0326">Glycosidase</keyword>
<keyword evidence="2" id="KW-0624">Polysaccharide degradation</keyword>
<protein>
    <submittedName>
        <fullName evidence="5">Fibronectin type III domain-containing protein</fullName>
    </submittedName>
</protein>
<dbReference type="OrthoDB" id="3647805at2"/>
<dbReference type="Proteomes" id="UP000199501">
    <property type="component" value="Unassembled WGS sequence"/>
</dbReference>
<dbReference type="InterPro" id="IPR013783">
    <property type="entry name" value="Ig-like_fold"/>
</dbReference>
<evidence type="ECO:0000259" key="4">
    <source>
        <dbReference type="PROSITE" id="PS50853"/>
    </source>
</evidence>
<dbReference type="InterPro" id="IPR003961">
    <property type="entry name" value="FN3_dom"/>
</dbReference>
<dbReference type="PROSITE" id="PS50853">
    <property type="entry name" value="FN3"/>
    <property type="match status" value="1"/>
</dbReference>
<accession>A0A1G6P0K3</accession>
<dbReference type="CDD" id="cd00063">
    <property type="entry name" value="FN3"/>
    <property type="match status" value="1"/>
</dbReference>
<feature type="compositionally biased region" description="Low complexity" evidence="3">
    <location>
        <begin position="247"/>
        <end position="260"/>
    </location>
</feature>
<dbReference type="Gene3D" id="2.60.40.10">
    <property type="entry name" value="Immunoglobulins"/>
    <property type="match status" value="1"/>
</dbReference>
<dbReference type="STRING" id="1271860.SAMN05216174_10422"/>
<sequence length="638" mass="65628">MTAAGLVALGGAIVVLRTPDEPGRHVPQPAPPPQTAVREFAGEDVVIPGPGAKPAPPERVAALPGSQRLRLRWAPPAGGVAVAGYEVKWGRASAMEHVRLVAEPAAQLNALTDNIPYSVEIRSVDSYGQRSAPATVTAVPAQAPDDLPWSFQDRFVSRVVPDPVGWRFSSTTDCARATRGAAEDGDRLVVSGQCAAEPVALRSRVPLRLRATPVDGELGRVVVSTDHPGHDGELTLTFVPGPVDLIGGSPSGSPSPGKPGLAQDDPSLPPGTVRMRVVGRDAAVRVLVAPGTPRLGRPVAVQPVPRAEIGFSVRWEVVFRTDGIRVLRDGVLVGAGDVVPDWRAATALLGFVGGGVGLHAAVDLVGFVGAPTVRPVLVVPPRIDADRVVAAPDTPLVTPGAGARVAGATGGQLRVTLVPQAPGADAFTVEAGGREYPARPAVAGQPFTRGVRYPIVADLPPEALVLGPDGKTLPVRVRGPVLRETGPTRVISASMELTAPEGAVSPAAGTGIETPLPRVKPAPARPSAAFFDVAAKPIAADTELPRGRVVLEVRADGLAGQRQSGRLAGMAGVEVRIDGQRVAGIPTVADGPGVGGRWRLALTTKELAAGRHTVEVKVVGVDPGTAFAVAYAPFRIGA</sequence>
<dbReference type="Pfam" id="PF00041">
    <property type="entry name" value="fn3"/>
    <property type="match status" value="1"/>
</dbReference>
<evidence type="ECO:0000256" key="3">
    <source>
        <dbReference type="SAM" id="MobiDB-lite"/>
    </source>
</evidence>
<keyword evidence="2" id="KW-0119">Carbohydrate metabolism</keyword>
<evidence type="ECO:0000313" key="5">
    <source>
        <dbReference type="EMBL" id="SDC73026.1"/>
    </source>
</evidence>
<dbReference type="EMBL" id="FMZZ01000004">
    <property type="protein sequence ID" value="SDC73026.1"/>
    <property type="molecule type" value="Genomic_DNA"/>
</dbReference>
<evidence type="ECO:0000256" key="1">
    <source>
        <dbReference type="ARBA" id="ARBA00023295"/>
    </source>
</evidence>
<evidence type="ECO:0000256" key="2">
    <source>
        <dbReference type="ARBA" id="ARBA00023326"/>
    </source>
</evidence>
<keyword evidence="6" id="KW-1185">Reference proteome</keyword>
<dbReference type="RefSeq" id="WP_091449720.1">
    <property type="nucleotide sequence ID" value="NZ_FMZZ01000004.1"/>
</dbReference>
<reference evidence="6" key="1">
    <citation type="submission" date="2016-10" db="EMBL/GenBank/DDBJ databases">
        <authorList>
            <person name="Varghese N."/>
            <person name="Submissions S."/>
        </authorList>
    </citation>
    <scope>NUCLEOTIDE SEQUENCE [LARGE SCALE GENOMIC DNA]</scope>
    <source>
        <strain evidence="6">IBRC-M 10403</strain>
    </source>
</reference>
<organism evidence="5 6">
    <name type="scientific">Actinokineospora iranica</name>
    <dbReference type="NCBI Taxonomy" id="1271860"/>
    <lineage>
        <taxon>Bacteria</taxon>
        <taxon>Bacillati</taxon>
        <taxon>Actinomycetota</taxon>
        <taxon>Actinomycetes</taxon>
        <taxon>Pseudonocardiales</taxon>
        <taxon>Pseudonocardiaceae</taxon>
        <taxon>Actinokineospora</taxon>
    </lineage>
</organism>
<feature type="region of interest" description="Disordered" evidence="3">
    <location>
        <begin position="245"/>
        <end position="269"/>
    </location>
</feature>
<keyword evidence="1" id="KW-0378">Hydrolase</keyword>
<name>A0A1G6P0K3_9PSEU</name>
<dbReference type="GO" id="GO:0016798">
    <property type="term" value="F:hydrolase activity, acting on glycosyl bonds"/>
    <property type="evidence" value="ECO:0007669"/>
    <property type="project" value="UniProtKB-KW"/>
</dbReference>
<dbReference type="GO" id="GO:0000272">
    <property type="term" value="P:polysaccharide catabolic process"/>
    <property type="evidence" value="ECO:0007669"/>
    <property type="project" value="UniProtKB-KW"/>
</dbReference>
<dbReference type="SUPFAM" id="SSF49265">
    <property type="entry name" value="Fibronectin type III"/>
    <property type="match status" value="1"/>
</dbReference>
<gene>
    <name evidence="5" type="ORF">SAMN05216174_10422</name>
</gene>
<evidence type="ECO:0000313" key="6">
    <source>
        <dbReference type="Proteomes" id="UP000199501"/>
    </source>
</evidence>